<gene>
    <name evidence="2" type="ORF">GCM10009559_55300</name>
</gene>
<keyword evidence="3" id="KW-1185">Reference proteome</keyword>
<organism evidence="2 3">
    <name type="scientific">Pseudonocardia zijingensis</name>
    <dbReference type="NCBI Taxonomy" id="153376"/>
    <lineage>
        <taxon>Bacteria</taxon>
        <taxon>Bacillati</taxon>
        <taxon>Actinomycetota</taxon>
        <taxon>Actinomycetes</taxon>
        <taxon>Pseudonocardiales</taxon>
        <taxon>Pseudonocardiaceae</taxon>
        <taxon>Pseudonocardia</taxon>
    </lineage>
</organism>
<accession>A0ABP3YK93</accession>
<feature type="domain" description="Potassium/proton antiporter subunit KhtT-like N-terminal" evidence="1">
    <location>
        <begin position="1"/>
        <end position="70"/>
    </location>
</feature>
<evidence type="ECO:0000313" key="2">
    <source>
        <dbReference type="EMBL" id="GAA0896533.1"/>
    </source>
</evidence>
<dbReference type="EMBL" id="BAAAHP010000174">
    <property type="protein sequence ID" value="GAA0896533.1"/>
    <property type="molecule type" value="Genomic_DNA"/>
</dbReference>
<protein>
    <recommendedName>
        <fullName evidence="1">Potassium/proton antiporter subunit KhtT-like N-terminal domain-containing protein</fullName>
    </recommendedName>
</protein>
<dbReference type="RefSeq" id="WP_343944534.1">
    <property type="nucleotide sequence ID" value="NZ_BAAAHP010000174.1"/>
</dbReference>
<name>A0ABP3YK93_9PSEU</name>
<reference evidence="3" key="1">
    <citation type="journal article" date="2019" name="Int. J. Syst. Evol. Microbiol.">
        <title>The Global Catalogue of Microorganisms (GCM) 10K type strain sequencing project: providing services to taxonomists for standard genome sequencing and annotation.</title>
        <authorList>
            <consortium name="The Broad Institute Genomics Platform"/>
            <consortium name="The Broad Institute Genome Sequencing Center for Infectious Disease"/>
            <person name="Wu L."/>
            <person name="Ma J."/>
        </authorList>
    </citation>
    <scope>NUCLEOTIDE SEQUENCE [LARGE SCALE GENOMIC DNA]</scope>
    <source>
        <strain evidence="3">JCM 11117</strain>
    </source>
</reference>
<proteinExistence type="predicted"/>
<dbReference type="Pfam" id="PF25991">
    <property type="entry name" value="KhtT_N"/>
    <property type="match status" value="1"/>
</dbReference>
<dbReference type="InterPro" id="IPR058776">
    <property type="entry name" value="KhtT-like_N"/>
</dbReference>
<evidence type="ECO:0000313" key="3">
    <source>
        <dbReference type="Proteomes" id="UP001499967"/>
    </source>
</evidence>
<comment type="caution">
    <text evidence="2">The sequence shown here is derived from an EMBL/GenBank/DDBJ whole genome shotgun (WGS) entry which is preliminary data.</text>
</comment>
<evidence type="ECO:0000259" key="1">
    <source>
        <dbReference type="Pfam" id="PF25991"/>
    </source>
</evidence>
<sequence>MDITPSTIPGVGHSHEITTRTGRRFSVLVEHTGRRVLLVDRTGGADDAVREQIVLDPDEADQLADLLHQRSVADRLAELERQVARLAGNPANRRVDA</sequence>
<dbReference type="Proteomes" id="UP001499967">
    <property type="component" value="Unassembled WGS sequence"/>
</dbReference>